<keyword evidence="1" id="KW-1133">Transmembrane helix</keyword>
<reference evidence="2 3" key="1">
    <citation type="submission" date="2018-03" db="EMBL/GenBank/DDBJ databases">
        <title>Complete genome sequence of Thauera aromatica, a model organism for studying aromatic compound degradation under denitrifying conditions.</title>
        <authorList>
            <person name="Lo H.-Y."/>
            <person name="Goris T."/>
            <person name="Boll M."/>
            <person name="Mueller J.A."/>
        </authorList>
    </citation>
    <scope>NUCLEOTIDE SEQUENCE [LARGE SCALE GENOMIC DNA]</scope>
    <source>
        <strain evidence="2 3">K172</strain>
    </source>
</reference>
<keyword evidence="1" id="KW-0812">Transmembrane</keyword>
<feature type="transmembrane region" description="Helical" evidence="1">
    <location>
        <begin position="71"/>
        <end position="95"/>
    </location>
</feature>
<feature type="transmembrane region" description="Helical" evidence="1">
    <location>
        <begin position="223"/>
        <end position="249"/>
    </location>
</feature>
<proteinExistence type="predicted"/>
<feature type="transmembrane region" description="Helical" evidence="1">
    <location>
        <begin position="122"/>
        <end position="147"/>
    </location>
</feature>
<dbReference type="Pfam" id="PF09955">
    <property type="entry name" value="DUF2189"/>
    <property type="match status" value="1"/>
</dbReference>
<dbReference type="KEGG" id="tak:Tharo_1235"/>
<dbReference type="OrthoDB" id="8566566at2"/>
<evidence type="ECO:0000313" key="2">
    <source>
        <dbReference type="EMBL" id="AVR88164.1"/>
    </source>
</evidence>
<keyword evidence="3" id="KW-1185">Reference proteome</keyword>
<accession>A0A2R4BLS0</accession>
<sequence>MPDISHHRGPPPATDPATLRPAAVRRHDLLAAITAGAAQFRAQPLLSAGFAAVFTVLGALMFILLEAAGIAPVSLSLAGGFMLVGPALLAGFFALSDRLRHNEKATLGDIARGFRRMPRGGWVMSFVCVLIFLIWITDAGILYGFMVGREPVGFMRLLRFEETVAGYVFYSAIMGAVLAFILFAVSAFSIPLLYDRRARLVPAVVASVRAVFGRFGVVLSWAVLLAAVIMVSALLLPLLLITLPVMAYASREFYLRVYPPNTPPPPR</sequence>
<organism evidence="2 3">
    <name type="scientific">Thauera aromatica K172</name>
    <dbReference type="NCBI Taxonomy" id="44139"/>
    <lineage>
        <taxon>Bacteria</taxon>
        <taxon>Pseudomonadati</taxon>
        <taxon>Pseudomonadota</taxon>
        <taxon>Betaproteobacteria</taxon>
        <taxon>Rhodocyclales</taxon>
        <taxon>Zoogloeaceae</taxon>
        <taxon>Thauera</taxon>
    </lineage>
</organism>
<protein>
    <submittedName>
        <fullName evidence="2">Putative membrane protein</fullName>
    </submittedName>
</protein>
<name>A0A2R4BLS0_THAAR</name>
<dbReference type="Proteomes" id="UP000241885">
    <property type="component" value="Chromosome"/>
</dbReference>
<dbReference type="RefSeq" id="WP_107220454.1">
    <property type="nucleotide sequence ID" value="NZ_CP028339.1"/>
</dbReference>
<dbReference type="AlphaFoldDB" id="A0A2R4BLS0"/>
<dbReference type="EMBL" id="CP028339">
    <property type="protein sequence ID" value="AVR88164.1"/>
    <property type="molecule type" value="Genomic_DNA"/>
</dbReference>
<evidence type="ECO:0000256" key="1">
    <source>
        <dbReference type="SAM" id="Phobius"/>
    </source>
</evidence>
<feature type="transmembrane region" description="Helical" evidence="1">
    <location>
        <begin position="45"/>
        <end position="65"/>
    </location>
</feature>
<feature type="transmembrane region" description="Helical" evidence="1">
    <location>
        <begin position="167"/>
        <end position="188"/>
    </location>
</feature>
<gene>
    <name evidence="2" type="ORF">Tharo_1235</name>
</gene>
<evidence type="ECO:0000313" key="3">
    <source>
        <dbReference type="Proteomes" id="UP000241885"/>
    </source>
</evidence>
<dbReference type="InterPro" id="IPR018692">
    <property type="entry name" value="DUF2189"/>
</dbReference>
<keyword evidence="1" id="KW-0472">Membrane</keyword>